<dbReference type="InterPro" id="IPR000515">
    <property type="entry name" value="MetI-like"/>
</dbReference>
<dbReference type="Gene3D" id="1.10.3720.10">
    <property type="entry name" value="MetI-like"/>
    <property type="match status" value="1"/>
</dbReference>
<sequence>MLTLVEPSRPPAPTAPPVRDAPATRAGRTDRGPWWRGIGGHLVLAVAGVASAFPVYWMYATSLKPAEDVLDQRLVPDAVTLDNYAYVLANLPFGSMMLGTFAMAAAVAVGTVLTAVLAAFALARWDFPLKRIIMLLVVCTWLVPVQATMLPNYVLISQLGLLGTVTAVVVPQVVSAVSVLMLFQHINSFPRELFDAATMDGRSPFNTLVTVLLPNLRPAIAAVSILAFISAWNEYFWPTMVLRGGDQLIQVGVRAFLTSEGNDWSAMMAASGLACLPVFALYIALQRQVVDAFVRSGLR</sequence>
<evidence type="ECO:0000259" key="9">
    <source>
        <dbReference type="PROSITE" id="PS50928"/>
    </source>
</evidence>
<reference evidence="10 11" key="1">
    <citation type="submission" date="2019-06" db="EMBL/GenBank/DDBJ databases">
        <title>Sequencing the genomes of 1000 actinobacteria strains.</title>
        <authorList>
            <person name="Klenk H.-P."/>
        </authorList>
    </citation>
    <scope>NUCLEOTIDE SEQUENCE [LARGE SCALE GENOMIC DNA]</scope>
    <source>
        <strain evidence="10 11">DSM 45301</strain>
    </source>
</reference>
<evidence type="ECO:0000256" key="5">
    <source>
        <dbReference type="ARBA" id="ARBA00022989"/>
    </source>
</evidence>
<evidence type="ECO:0000256" key="7">
    <source>
        <dbReference type="RuleBase" id="RU363032"/>
    </source>
</evidence>
<feature type="transmembrane region" description="Helical" evidence="7">
    <location>
        <begin position="264"/>
        <end position="285"/>
    </location>
</feature>
<feature type="transmembrane region" description="Helical" evidence="7">
    <location>
        <begin position="161"/>
        <end position="183"/>
    </location>
</feature>
<proteinExistence type="inferred from homology"/>
<keyword evidence="5 7" id="KW-1133">Transmembrane helix</keyword>
<keyword evidence="10" id="KW-0762">Sugar transport</keyword>
<dbReference type="EMBL" id="VFPA01000002">
    <property type="protein sequence ID" value="TQM11561.1"/>
    <property type="molecule type" value="Genomic_DNA"/>
</dbReference>
<comment type="similarity">
    <text evidence="7">Belongs to the binding-protein-dependent transport system permease family.</text>
</comment>
<dbReference type="InterPro" id="IPR035906">
    <property type="entry name" value="MetI-like_sf"/>
</dbReference>
<evidence type="ECO:0000256" key="8">
    <source>
        <dbReference type="SAM" id="MobiDB-lite"/>
    </source>
</evidence>
<feature type="transmembrane region" description="Helical" evidence="7">
    <location>
        <begin position="38"/>
        <end position="59"/>
    </location>
</feature>
<feature type="region of interest" description="Disordered" evidence="8">
    <location>
        <begin position="1"/>
        <end position="32"/>
    </location>
</feature>
<dbReference type="Pfam" id="PF00528">
    <property type="entry name" value="BPD_transp_1"/>
    <property type="match status" value="1"/>
</dbReference>
<feature type="compositionally biased region" description="Low complexity" evidence="8">
    <location>
        <begin position="17"/>
        <end position="26"/>
    </location>
</feature>
<evidence type="ECO:0000256" key="1">
    <source>
        <dbReference type="ARBA" id="ARBA00004651"/>
    </source>
</evidence>
<accession>A0A543DQF1</accession>
<feature type="transmembrane region" description="Helical" evidence="7">
    <location>
        <begin position="132"/>
        <end position="155"/>
    </location>
</feature>
<comment type="subcellular location">
    <subcellularLocation>
        <location evidence="1 7">Cell membrane</location>
        <topology evidence="1 7">Multi-pass membrane protein</topology>
    </subcellularLocation>
</comment>
<dbReference type="CDD" id="cd06261">
    <property type="entry name" value="TM_PBP2"/>
    <property type="match status" value="1"/>
</dbReference>
<evidence type="ECO:0000256" key="4">
    <source>
        <dbReference type="ARBA" id="ARBA00022692"/>
    </source>
</evidence>
<dbReference type="SUPFAM" id="SSF161098">
    <property type="entry name" value="MetI-like"/>
    <property type="match status" value="1"/>
</dbReference>
<evidence type="ECO:0000313" key="11">
    <source>
        <dbReference type="Proteomes" id="UP000315677"/>
    </source>
</evidence>
<keyword evidence="11" id="KW-1185">Reference proteome</keyword>
<name>A0A543DQF1_9PSEU</name>
<dbReference type="PANTHER" id="PTHR43744">
    <property type="entry name" value="ABC TRANSPORTER PERMEASE PROTEIN MG189-RELATED-RELATED"/>
    <property type="match status" value="1"/>
</dbReference>
<dbReference type="PROSITE" id="PS50928">
    <property type="entry name" value="ABC_TM1"/>
    <property type="match status" value="1"/>
</dbReference>
<feature type="transmembrane region" description="Helical" evidence="7">
    <location>
        <begin position="96"/>
        <end position="120"/>
    </location>
</feature>
<protein>
    <submittedName>
        <fullName evidence="10">Multiple sugar transport system permease protein/sn-glycerol 3-phosphate transport system permease protein</fullName>
    </submittedName>
</protein>
<dbReference type="RefSeq" id="WP_246106633.1">
    <property type="nucleotide sequence ID" value="NZ_VFPA01000002.1"/>
</dbReference>
<organism evidence="10 11">
    <name type="scientific">Pseudonocardia kunmingensis</name>
    <dbReference type="NCBI Taxonomy" id="630975"/>
    <lineage>
        <taxon>Bacteria</taxon>
        <taxon>Bacillati</taxon>
        <taxon>Actinomycetota</taxon>
        <taxon>Actinomycetes</taxon>
        <taxon>Pseudonocardiales</taxon>
        <taxon>Pseudonocardiaceae</taxon>
        <taxon>Pseudonocardia</taxon>
    </lineage>
</organism>
<keyword evidence="3" id="KW-1003">Cell membrane</keyword>
<comment type="caution">
    <text evidence="10">The sequence shown here is derived from an EMBL/GenBank/DDBJ whole genome shotgun (WGS) entry which is preliminary data.</text>
</comment>
<dbReference type="PANTHER" id="PTHR43744:SF8">
    <property type="entry name" value="SN-GLYCEROL-3-PHOSPHATE TRANSPORT SYSTEM PERMEASE PROTEIN UGPE"/>
    <property type="match status" value="1"/>
</dbReference>
<keyword evidence="4 7" id="KW-0812">Transmembrane</keyword>
<evidence type="ECO:0000313" key="10">
    <source>
        <dbReference type="EMBL" id="TQM11561.1"/>
    </source>
</evidence>
<keyword evidence="6 7" id="KW-0472">Membrane</keyword>
<gene>
    <name evidence="10" type="ORF">FB558_4126</name>
</gene>
<evidence type="ECO:0000256" key="6">
    <source>
        <dbReference type="ARBA" id="ARBA00023136"/>
    </source>
</evidence>
<keyword evidence="2 7" id="KW-0813">Transport</keyword>
<evidence type="ECO:0000256" key="2">
    <source>
        <dbReference type="ARBA" id="ARBA00022448"/>
    </source>
</evidence>
<dbReference type="GO" id="GO:0005886">
    <property type="term" value="C:plasma membrane"/>
    <property type="evidence" value="ECO:0007669"/>
    <property type="project" value="UniProtKB-SubCell"/>
</dbReference>
<feature type="domain" description="ABC transmembrane type-1" evidence="9">
    <location>
        <begin position="97"/>
        <end position="285"/>
    </location>
</feature>
<dbReference type="AlphaFoldDB" id="A0A543DQF1"/>
<dbReference type="Proteomes" id="UP000315677">
    <property type="component" value="Unassembled WGS sequence"/>
</dbReference>
<feature type="transmembrane region" description="Helical" evidence="7">
    <location>
        <begin position="204"/>
        <end position="232"/>
    </location>
</feature>
<evidence type="ECO:0000256" key="3">
    <source>
        <dbReference type="ARBA" id="ARBA00022475"/>
    </source>
</evidence>
<dbReference type="GO" id="GO:0055085">
    <property type="term" value="P:transmembrane transport"/>
    <property type="evidence" value="ECO:0007669"/>
    <property type="project" value="InterPro"/>
</dbReference>